<keyword evidence="8" id="KW-0732">Signal</keyword>
<dbReference type="Pfam" id="PF01270">
    <property type="entry name" value="Glyco_hydro_8"/>
    <property type="match status" value="1"/>
</dbReference>
<dbReference type="Proteomes" id="UP000268844">
    <property type="component" value="Unassembled WGS sequence"/>
</dbReference>
<evidence type="ECO:0000313" key="10">
    <source>
        <dbReference type="Proteomes" id="UP000268844"/>
    </source>
</evidence>
<organism evidence="9 10">
    <name type="scientific">Devosia equisanguinis</name>
    <dbReference type="NCBI Taxonomy" id="2490941"/>
    <lineage>
        <taxon>Bacteria</taxon>
        <taxon>Pseudomonadati</taxon>
        <taxon>Pseudomonadota</taxon>
        <taxon>Alphaproteobacteria</taxon>
        <taxon>Hyphomicrobiales</taxon>
        <taxon>Devosiaceae</taxon>
        <taxon>Devosia</taxon>
    </lineage>
</organism>
<dbReference type="EMBL" id="UZWD01000029">
    <property type="protein sequence ID" value="VDS05271.1"/>
    <property type="molecule type" value="Genomic_DNA"/>
</dbReference>
<keyword evidence="6 9" id="KW-0326">Glycosidase</keyword>
<evidence type="ECO:0000256" key="5">
    <source>
        <dbReference type="ARBA" id="ARBA00023001"/>
    </source>
</evidence>
<dbReference type="SUPFAM" id="SSF48208">
    <property type="entry name" value="Six-hairpin glycosidases"/>
    <property type="match status" value="1"/>
</dbReference>
<dbReference type="InterPro" id="IPR008928">
    <property type="entry name" value="6-hairpin_glycosidase_sf"/>
</dbReference>
<sequence>MKSIRAAIFAMASLFLLPAAAAADTVFQPGEWQAYMGNFVGDDGRVIDTGNANISHSEGQGYGLILAALADDPEGFERIWKFTATELMVRSDGLAAWRWEPDARPHVTDMNNATDGDMLIAYGLLLASKAWDRPDYLDKARTIVATIGKSMLRVEDGLPVIVPGAAGFLAADTGNDGTVLNPSYWVFEVFSPFAELDPVVDWRAVEQAGLDILRRSAITPAGIPADWILISDGAVRPAPGFPPEFGYNGLRIPLYLIRAGADPAFLKPFRRNAVPPDLAKVNVVSGKPVEPITEPGYRLILAGMDCLLDGTPVPEELRTMTPSSYYSATLQLLLLDHFRRNDPRCLGGGESQP</sequence>
<keyword evidence="7" id="KW-0119">Carbohydrate metabolism</keyword>
<feature type="chain" id="PRO_5018754300" description="cellulase" evidence="8">
    <location>
        <begin position="23"/>
        <end position="353"/>
    </location>
</feature>
<evidence type="ECO:0000256" key="3">
    <source>
        <dbReference type="ARBA" id="ARBA00012601"/>
    </source>
</evidence>
<evidence type="ECO:0000256" key="6">
    <source>
        <dbReference type="ARBA" id="ARBA00023295"/>
    </source>
</evidence>
<evidence type="ECO:0000313" key="9">
    <source>
        <dbReference type="EMBL" id="VDS05271.1"/>
    </source>
</evidence>
<keyword evidence="4 9" id="KW-0378">Hydrolase</keyword>
<dbReference type="EC" id="3.2.1.4" evidence="3"/>
<comment type="similarity">
    <text evidence="2">Belongs to the glycosyl hydrolase 8 (cellulase D) family.</text>
</comment>
<dbReference type="AlphaFoldDB" id="A0A3S4GKR3"/>
<dbReference type="GO" id="GO:0030245">
    <property type="term" value="P:cellulose catabolic process"/>
    <property type="evidence" value="ECO:0007669"/>
    <property type="project" value="UniProtKB-KW"/>
</dbReference>
<evidence type="ECO:0000256" key="1">
    <source>
        <dbReference type="ARBA" id="ARBA00000966"/>
    </source>
</evidence>
<dbReference type="PRINTS" id="PR00735">
    <property type="entry name" value="GLHYDRLASE8"/>
</dbReference>
<dbReference type="InterPro" id="IPR012341">
    <property type="entry name" value="6hp_glycosidase-like_sf"/>
</dbReference>
<name>A0A3S4GKR3_9HYPH</name>
<feature type="signal peptide" evidence="8">
    <location>
        <begin position="1"/>
        <end position="22"/>
    </location>
</feature>
<proteinExistence type="inferred from homology"/>
<keyword evidence="5" id="KW-0136">Cellulose degradation</keyword>
<dbReference type="GO" id="GO:0008810">
    <property type="term" value="F:cellulase activity"/>
    <property type="evidence" value="ECO:0007669"/>
    <property type="project" value="UniProtKB-EC"/>
</dbReference>
<dbReference type="Gene3D" id="1.50.10.10">
    <property type="match status" value="1"/>
</dbReference>
<keyword evidence="7" id="KW-0624">Polysaccharide degradation</keyword>
<accession>A0A3S4GKR3</accession>
<evidence type="ECO:0000256" key="2">
    <source>
        <dbReference type="ARBA" id="ARBA00009209"/>
    </source>
</evidence>
<evidence type="ECO:0000256" key="7">
    <source>
        <dbReference type="ARBA" id="ARBA00023326"/>
    </source>
</evidence>
<reference evidence="9 10" key="1">
    <citation type="submission" date="2018-12" db="EMBL/GenBank/DDBJ databases">
        <authorList>
            <person name="Criscuolo A."/>
        </authorList>
    </citation>
    <scope>NUCLEOTIDE SEQUENCE [LARGE SCALE GENOMIC DNA]</scope>
    <source>
        <strain evidence="9">ACIP1116281</strain>
    </source>
</reference>
<comment type="catalytic activity">
    <reaction evidence="1">
        <text>Endohydrolysis of (1-&gt;4)-beta-D-glucosidic linkages in cellulose, lichenin and cereal beta-D-glucans.</text>
        <dbReference type="EC" id="3.2.1.4"/>
    </reaction>
</comment>
<evidence type="ECO:0000256" key="4">
    <source>
        <dbReference type="ARBA" id="ARBA00022801"/>
    </source>
</evidence>
<evidence type="ECO:0000256" key="8">
    <source>
        <dbReference type="SAM" id="SignalP"/>
    </source>
</evidence>
<keyword evidence="10" id="KW-1185">Reference proteome</keyword>
<gene>
    <name evidence="9" type="primary">celY</name>
    <name evidence="9" type="ORF">DEVEQU_02412</name>
</gene>
<dbReference type="InterPro" id="IPR002037">
    <property type="entry name" value="Glyco_hydro_8"/>
</dbReference>
<protein>
    <recommendedName>
        <fullName evidence="3">cellulase</fullName>
        <ecNumber evidence="3">3.2.1.4</ecNumber>
    </recommendedName>
</protein>
<dbReference type="RefSeq" id="WP_223214201.1">
    <property type="nucleotide sequence ID" value="NZ_JBHTMH010000001.1"/>
</dbReference>